<evidence type="ECO:0000256" key="1">
    <source>
        <dbReference type="SAM" id="Phobius"/>
    </source>
</evidence>
<dbReference type="RefSeq" id="WP_168917478.1">
    <property type="nucleotide sequence ID" value="NZ_CP050804.1"/>
</dbReference>
<keyword evidence="3" id="KW-1185">Reference proteome</keyword>
<sequence length="113" mass="12655">MWLPLITVFVISVLAIGVIWLVASWRRPQEGFIEYYVDSIKAMRADRLGTDEFDVEHCDVSISDVFSTFTPYEGDAYLTPDELNAAVSEFATSPGVEKVKKVADLLKKENHAA</sequence>
<keyword evidence="1" id="KW-1133">Transmembrane helix</keyword>
<keyword evidence="1" id="KW-0472">Membrane</keyword>
<dbReference type="EMBL" id="CP050804">
    <property type="protein sequence ID" value="QJC21538.1"/>
    <property type="molecule type" value="Genomic_DNA"/>
</dbReference>
<gene>
    <name evidence="2" type="ORF">HC352_02775</name>
</gene>
<evidence type="ECO:0000313" key="2">
    <source>
        <dbReference type="EMBL" id="QJC21538.1"/>
    </source>
</evidence>
<proteinExistence type="predicted"/>
<accession>A0A6H2EIZ7</accession>
<name>A0A6H2EIZ7_9ACTO</name>
<dbReference type="KEGG" id="arca:HC352_02775"/>
<organism evidence="2 3">
    <name type="scientific">Arcanobacterium buesumense</name>
    <dbReference type="NCBI Taxonomy" id="2722751"/>
    <lineage>
        <taxon>Bacteria</taxon>
        <taxon>Bacillati</taxon>
        <taxon>Actinomycetota</taxon>
        <taxon>Actinomycetes</taxon>
        <taxon>Actinomycetales</taxon>
        <taxon>Actinomycetaceae</taxon>
        <taxon>Arcanobacterium</taxon>
    </lineage>
</organism>
<reference evidence="2 3" key="1">
    <citation type="submission" date="2020-03" db="EMBL/GenBank/DDBJ databases">
        <title>Complete genome of Arcanobacterium buesumensis sp. nov. strain 2701.</title>
        <authorList>
            <person name="Borowiak M."/>
            <person name="Alssahen M."/>
            <person name="Laemmler C."/>
            <person name="Malorny B."/>
            <person name="Hassan A."/>
            <person name="Prenger-Berninghoff E."/>
            <person name="Ploetz M."/>
            <person name="Abdulmawjood A."/>
        </authorList>
    </citation>
    <scope>NUCLEOTIDE SEQUENCE [LARGE SCALE GENOMIC DNA]</scope>
    <source>
        <strain evidence="2 3">2701</strain>
    </source>
</reference>
<dbReference type="AlphaFoldDB" id="A0A6H2EIZ7"/>
<evidence type="ECO:0000313" key="3">
    <source>
        <dbReference type="Proteomes" id="UP000502298"/>
    </source>
</evidence>
<feature type="transmembrane region" description="Helical" evidence="1">
    <location>
        <begin position="6"/>
        <end position="23"/>
    </location>
</feature>
<protein>
    <submittedName>
        <fullName evidence="2">Uncharacterized protein</fullName>
    </submittedName>
</protein>
<keyword evidence="1" id="KW-0812">Transmembrane</keyword>
<dbReference type="Proteomes" id="UP000502298">
    <property type="component" value="Chromosome"/>
</dbReference>